<comment type="caution">
    <text evidence="2">The sequence shown here is derived from an EMBL/GenBank/DDBJ whole genome shotgun (WGS) entry which is preliminary data.</text>
</comment>
<accession>A0A9P8TG34</accession>
<dbReference type="Proteomes" id="UP000769528">
    <property type="component" value="Unassembled WGS sequence"/>
</dbReference>
<dbReference type="AlphaFoldDB" id="A0A9P8TG34"/>
<feature type="compositionally biased region" description="Low complexity" evidence="1">
    <location>
        <begin position="33"/>
        <end position="46"/>
    </location>
</feature>
<evidence type="ECO:0000313" key="3">
    <source>
        <dbReference type="Proteomes" id="UP000769528"/>
    </source>
</evidence>
<reference evidence="2" key="2">
    <citation type="submission" date="2021-01" db="EMBL/GenBank/DDBJ databases">
        <authorList>
            <person name="Schikora-Tamarit M.A."/>
        </authorList>
    </citation>
    <scope>NUCLEOTIDE SEQUENCE</scope>
    <source>
        <strain evidence="2">CBS6341</strain>
    </source>
</reference>
<name>A0A9P8TG34_9ASCO</name>
<sequence>MAYNSTKNDGPREVTPPPSTELKFELRSETWISSSTSANSSSTPNPFGMAKPSLANLKPKTTNKPAAKNCVSLCEIKVGKA</sequence>
<protein>
    <submittedName>
        <fullName evidence="2">Uncharacterized protein</fullName>
    </submittedName>
</protein>
<keyword evidence="3" id="KW-1185">Reference proteome</keyword>
<feature type="region of interest" description="Disordered" evidence="1">
    <location>
        <begin position="1"/>
        <end position="21"/>
    </location>
</feature>
<proteinExistence type="predicted"/>
<feature type="region of interest" description="Disordered" evidence="1">
    <location>
        <begin position="33"/>
        <end position="63"/>
    </location>
</feature>
<evidence type="ECO:0000313" key="2">
    <source>
        <dbReference type="EMBL" id="KAH3678288.1"/>
    </source>
</evidence>
<gene>
    <name evidence="2" type="ORF">WICMUC_001612</name>
</gene>
<organism evidence="2 3">
    <name type="scientific">Wickerhamomyces mucosus</name>
    <dbReference type="NCBI Taxonomy" id="1378264"/>
    <lineage>
        <taxon>Eukaryota</taxon>
        <taxon>Fungi</taxon>
        <taxon>Dikarya</taxon>
        <taxon>Ascomycota</taxon>
        <taxon>Saccharomycotina</taxon>
        <taxon>Saccharomycetes</taxon>
        <taxon>Phaffomycetales</taxon>
        <taxon>Wickerhamomycetaceae</taxon>
        <taxon>Wickerhamomyces</taxon>
    </lineage>
</organism>
<reference evidence="2" key="1">
    <citation type="journal article" date="2021" name="Open Biol.">
        <title>Shared evolutionary footprints suggest mitochondrial oxidative damage underlies multiple complex I losses in fungi.</title>
        <authorList>
            <person name="Schikora-Tamarit M.A."/>
            <person name="Marcet-Houben M."/>
            <person name="Nosek J."/>
            <person name="Gabaldon T."/>
        </authorList>
    </citation>
    <scope>NUCLEOTIDE SEQUENCE</scope>
    <source>
        <strain evidence="2">CBS6341</strain>
    </source>
</reference>
<evidence type="ECO:0000256" key="1">
    <source>
        <dbReference type="SAM" id="MobiDB-lite"/>
    </source>
</evidence>
<dbReference type="EMBL" id="JAEUBF010000461">
    <property type="protein sequence ID" value="KAH3678288.1"/>
    <property type="molecule type" value="Genomic_DNA"/>
</dbReference>